<feature type="transmembrane region" description="Helical" evidence="7">
    <location>
        <begin position="206"/>
        <end position="228"/>
    </location>
</feature>
<evidence type="ECO:0000256" key="1">
    <source>
        <dbReference type="ARBA" id="ARBA00004651"/>
    </source>
</evidence>
<keyword evidence="3" id="KW-1003">Cell membrane</keyword>
<gene>
    <name evidence="8" type="ORF">D1114_10300</name>
</gene>
<name>A0AAX1ULI5_CERSP</name>
<evidence type="ECO:0000313" key="9">
    <source>
        <dbReference type="Proteomes" id="UP000266305"/>
    </source>
</evidence>
<dbReference type="EMBL" id="QWGP01000009">
    <property type="protein sequence ID" value="RHZ95191.1"/>
    <property type="molecule type" value="Genomic_DNA"/>
</dbReference>
<feature type="transmembrane region" description="Helical" evidence="7">
    <location>
        <begin position="77"/>
        <end position="102"/>
    </location>
</feature>
<comment type="similarity">
    <text evidence="2">Belongs to the polysaccharide synthase family.</text>
</comment>
<feature type="transmembrane region" description="Helical" evidence="7">
    <location>
        <begin position="476"/>
        <end position="497"/>
    </location>
</feature>
<dbReference type="GO" id="GO:0005886">
    <property type="term" value="C:plasma membrane"/>
    <property type="evidence" value="ECO:0007669"/>
    <property type="project" value="UniProtKB-SubCell"/>
</dbReference>
<feature type="transmembrane region" description="Helical" evidence="7">
    <location>
        <begin position="176"/>
        <end position="194"/>
    </location>
</feature>
<reference evidence="8 9" key="1">
    <citation type="submission" date="2018-08" db="EMBL/GenBank/DDBJ databases">
        <title>Draft genome sequence of Rhodobacter sphaeroides FY.</title>
        <authorList>
            <person name="Rayyan A."/>
            <person name="Meyer T.E."/>
            <person name="Kyndt J.A."/>
        </authorList>
    </citation>
    <scope>NUCLEOTIDE SEQUENCE [LARGE SCALE GENOMIC DNA]</scope>
    <source>
        <strain evidence="8 9">FY</strain>
    </source>
</reference>
<keyword evidence="6 7" id="KW-0472">Membrane</keyword>
<feature type="transmembrane region" description="Helical" evidence="7">
    <location>
        <begin position="348"/>
        <end position="371"/>
    </location>
</feature>
<evidence type="ECO:0000256" key="2">
    <source>
        <dbReference type="ARBA" id="ARBA00007430"/>
    </source>
</evidence>
<evidence type="ECO:0000256" key="6">
    <source>
        <dbReference type="ARBA" id="ARBA00023136"/>
    </source>
</evidence>
<dbReference type="PANTHER" id="PTHR30250">
    <property type="entry name" value="PST FAMILY PREDICTED COLANIC ACID TRANSPORTER"/>
    <property type="match status" value="1"/>
</dbReference>
<feature type="transmembrane region" description="Helical" evidence="7">
    <location>
        <begin position="419"/>
        <end position="440"/>
    </location>
</feature>
<feature type="transmembrane region" description="Helical" evidence="7">
    <location>
        <begin position="503"/>
        <end position="523"/>
    </location>
</feature>
<dbReference type="AlphaFoldDB" id="A0AAX1ULI5"/>
<feature type="transmembrane region" description="Helical" evidence="7">
    <location>
        <begin position="234"/>
        <end position="255"/>
    </location>
</feature>
<dbReference type="CDD" id="cd13127">
    <property type="entry name" value="MATE_tuaB_like"/>
    <property type="match status" value="1"/>
</dbReference>
<keyword evidence="5 7" id="KW-1133">Transmembrane helix</keyword>
<keyword evidence="4 7" id="KW-0812">Transmembrane</keyword>
<evidence type="ECO:0000313" key="8">
    <source>
        <dbReference type="EMBL" id="RHZ95191.1"/>
    </source>
</evidence>
<evidence type="ECO:0000256" key="3">
    <source>
        <dbReference type="ARBA" id="ARBA00022475"/>
    </source>
</evidence>
<sequence>MPKTARLHVWELCGPLGLRPQAAGRPVPRRSAAEPREKRLDAILSDCLRRAGVPVSGQHLFDPPQGSLRTTVGRGAAAIAASQAVMVATQMGSVVILSRLLAPEEFGLVAMCAPVLALIGMLQDFGLVQATVQKPDLRHEEVNFLFWVNVALSAALALLLLLISPLVALFYQEPRIGPLIAAMALIVAANGLGAQHAALLNRRMEYGRIAIIGVVGAVAGLGTATAWALVQPSYWALFGGQLAGTLLPTGLMWLASRWRPGRPGGAEGGRALIGFGAGITGFNFANFFARNLDNVLIGRVWGGAQLGLYDRAYKLLLMPLNQVANPLSKVMIPALSRMLDEPDRYRSAYLRVLTLSLLLVLPGVAAATAMADLLIPFALGAHWAGSAPIFMALGFAGLLQPLNNPAGWLFISQGRSTEFMYWGFATALFAVVAFVLGLPYGALGVAIAYAISEYLKTPVLWLYIGRRGAVRARDVTLACGTLVLAGHAALGVVWLARPWLAEAPVAALLEGALLAYLVTVLLITPFPQGRAVLAEAGSLLRGGLSKLRSRTIRRATSG</sequence>
<comment type="subcellular location">
    <subcellularLocation>
        <location evidence="1">Cell membrane</location>
        <topology evidence="1">Multi-pass membrane protein</topology>
    </subcellularLocation>
</comment>
<accession>A0AAX1ULI5</accession>
<proteinExistence type="inferred from homology"/>
<evidence type="ECO:0000256" key="5">
    <source>
        <dbReference type="ARBA" id="ARBA00022989"/>
    </source>
</evidence>
<feature type="transmembrane region" description="Helical" evidence="7">
    <location>
        <begin position="108"/>
        <end position="132"/>
    </location>
</feature>
<dbReference type="Pfam" id="PF13440">
    <property type="entry name" value="Polysacc_synt_3"/>
    <property type="match status" value="1"/>
</dbReference>
<dbReference type="InterPro" id="IPR050833">
    <property type="entry name" value="Poly_Biosynth_Transport"/>
</dbReference>
<dbReference type="PANTHER" id="PTHR30250:SF10">
    <property type="entry name" value="LIPOPOLYSACCHARIDE BIOSYNTHESIS PROTEIN WZXC"/>
    <property type="match status" value="1"/>
</dbReference>
<organism evidence="8 9">
    <name type="scientific">Cereibacter sphaeroides</name>
    <name type="common">Rhodobacter sphaeroides</name>
    <dbReference type="NCBI Taxonomy" id="1063"/>
    <lineage>
        <taxon>Bacteria</taxon>
        <taxon>Pseudomonadati</taxon>
        <taxon>Pseudomonadota</taxon>
        <taxon>Alphaproteobacteria</taxon>
        <taxon>Rhodobacterales</taxon>
        <taxon>Paracoccaceae</taxon>
        <taxon>Cereibacter</taxon>
    </lineage>
</organism>
<feature type="transmembrane region" description="Helical" evidence="7">
    <location>
        <begin position="446"/>
        <end position="464"/>
    </location>
</feature>
<evidence type="ECO:0000256" key="4">
    <source>
        <dbReference type="ARBA" id="ARBA00022692"/>
    </source>
</evidence>
<comment type="caution">
    <text evidence="8">The sequence shown here is derived from an EMBL/GenBank/DDBJ whole genome shotgun (WGS) entry which is preliminary data.</text>
</comment>
<protein>
    <submittedName>
        <fullName evidence="8">Lipopolysaccharide biosynthesis protein</fullName>
    </submittedName>
</protein>
<evidence type="ECO:0000256" key="7">
    <source>
        <dbReference type="SAM" id="Phobius"/>
    </source>
</evidence>
<feature type="transmembrane region" description="Helical" evidence="7">
    <location>
        <begin position="144"/>
        <end position="170"/>
    </location>
</feature>
<dbReference type="Proteomes" id="UP000266305">
    <property type="component" value="Unassembled WGS sequence"/>
</dbReference>